<keyword evidence="7 8" id="KW-0472">Membrane</keyword>
<feature type="transmembrane region" description="Helical" evidence="8">
    <location>
        <begin position="380"/>
        <end position="401"/>
    </location>
</feature>
<feature type="transmembrane region" description="Helical" evidence="8">
    <location>
        <begin position="149"/>
        <end position="169"/>
    </location>
</feature>
<feature type="transmembrane region" description="Helical" evidence="8">
    <location>
        <begin position="175"/>
        <end position="195"/>
    </location>
</feature>
<dbReference type="PANTHER" id="PTHR23502">
    <property type="entry name" value="MAJOR FACILITATOR SUPERFAMILY"/>
    <property type="match status" value="1"/>
</dbReference>
<dbReference type="SUPFAM" id="SSF103473">
    <property type="entry name" value="MFS general substrate transporter"/>
    <property type="match status" value="1"/>
</dbReference>
<protein>
    <submittedName>
        <fullName evidence="10">Multidrug effflux MFS transporter</fullName>
    </submittedName>
</protein>
<evidence type="ECO:0000259" key="9">
    <source>
        <dbReference type="PROSITE" id="PS50850"/>
    </source>
</evidence>
<dbReference type="PROSITE" id="PS00216">
    <property type="entry name" value="SUGAR_TRANSPORT_1"/>
    <property type="match status" value="1"/>
</dbReference>
<dbReference type="GO" id="GO:0042910">
    <property type="term" value="F:xenobiotic transmembrane transporter activity"/>
    <property type="evidence" value="ECO:0007669"/>
    <property type="project" value="InterPro"/>
</dbReference>
<keyword evidence="5 8" id="KW-0812">Transmembrane</keyword>
<feature type="transmembrane region" description="Helical" evidence="8">
    <location>
        <begin position="355"/>
        <end position="374"/>
    </location>
</feature>
<dbReference type="RefSeq" id="WP_146358170.1">
    <property type="nucleotide sequence ID" value="NZ_JBFBFL010000007.1"/>
</dbReference>
<dbReference type="GO" id="GO:0005886">
    <property type="term" value="C:plasma membrane"/>
    <property type="evidence" value="ECO:0007669"/>
    <property type="project" value="UniProtKB-SubCell"/>
</dbReference>
<evidence type="ECO:0000256" key="3">
    <source>
        <dbReference type="ARBA" id="ARBA00022448"/>
    </source>
</evidence>
<keyword evidence="3" id="KW-0813">Transport</keyword>
<comment type="similarity">
    <text evidence="2">Belongs to the major facilitator superfamily. Bcr/CmlA family.</text>
</comment>
<feature type="domain" description="Major facilitator superfamily (MFS) profile" evidence="9">
    <location>
        <begin position="18"/>
        <end position="407"/>
    </location>
</feature>
<dbReference type="InterPro" id="IPR011701">
    <property type="entry name" value="MFS"/>
</dbReference>
<feature type="transmembrane region" description="Helical" evidence="8">
    <location>
        <begin position="87"/>
        <end position="104"/>
    </location>
</feature>
<evidence type="ECO:0000256" key="6">
    <source>
        <dbReference type="ARBA" id="ARBA00022989"/>
    </source>
</evidence>
<dbReference type="Gene3D" id="1.20.1720.10">
    <property type="entry name" value="Multidrug resistance protein D"/>
    <property type="match status" value="1"/>
</dbReference>
<dbReference type="FunFam" id="1.20.1720.10:FF:000005">
    <property type="entry name" value="Bcr/CflA family efflux transporter"/>
    <property type="match status" value="1"/>
</dbReference>
<comment type="subcellular location">
    <subcellularLocation>
        <location evidence="1">Cell membrane</location>
        <topology evidence="1">Multi-pass membrane protein</topology>
    </subcellularLocation>
</comment>
<dbReference type="AlphaFoldDB" id="A0A5M8Q448"/>
<comment type="caution">
    <text evidence="10">The sequence shown here is derived from an EMBL/GenBank/DDBJ whole genome shotgun (WGS) entry which is preliminary data.</text>
</comment>
<dbReference type="InterPro" id="IPR036259">
    <property type="entry name" value="MFS_trans_sf"/>
</dbReference>
<evidence type="ECO:0000256" key="2">
    <source>
        <dbReference type="ARBA" id="ARBA00006236"/>
    </source>
</evidence>
<dbReference type="PANTHER" id="PTHR23502:SF132">
    <property type="entry name" value="POLYAMINE TRANSPORTER 2-RELATED"/>
    <property type="match status" value="1"/>
</dbReference>
<evidence type="ECO:0000256" key="4">
    <source>
        <dbReference type="ARBA" id="ARBA00022475"/>
    </source>
</evidence>
<feature type="transmembrane region" description="Helical" evidence="8">
    <location>
        <begin position="288"/>
        <end position="317"/>
    </location>
</feature>
<feature type="transmembrane region" description="Helical" evidence="8">
    <location>
        <begin position="256"/>
        <end position="276"/>
    </location>
</feature>
<organism evidence="10 11">
    <name type="scientific">Agrococcus sediminis</name>
    <dbReference type="NCBI Taxonomy" id="2599924"/>
    <lineage>
        <taxon>Bacteria</taxon>
        <taxon>Bacillati</taxon>
        <taxon>Actinomycetota</taxon>
        <taxon>Actinomycetes</taxon>
        <taxon>Micrococcales</taxon>
        <taxon>Microbacteriaceae</taxon>
        <taxon>Agrococcus</taxon>
    </lineage>
</organism>
<evidence type="ECO:0000256" key="1">
    <source>
        <dbReference type="ARBA" id="ARBA00004651"/>
    </source>
</evidence>
<evidence type="ECO:0000256" key="7">
    <source>
        <dbReference type="ARBA" id="ARBA00023136"/>
    </source>
</evidence>
<feature type="transmembrane region" description="Helical" evidence="8">
    <location>
        <begin position="21"/>
        <end position="43"/>
    </location>
</feature>
<accession>A0A5M8Q448</accession>
<dbReference type="InterPro" id="IPR005829">
    <property type="entry name" value="Sugar_transporter_CS"/>
</dbReference>
<evidence type="ECO:0000256" key="8">
    <source>
        <dbReference type="SAM" id="Phobius"/>
    </source>
</evidence>
<keyword evidence="4" id="KW-1003">Cell membrane</keyword>
<sequence length="410" mass="42720">MTAATLTSPGDALTRRRRVTTLLVLGLLAGLGPFTIDLYLPAFPEVKGEFATTDAAVQLTLSATTLGFAFGQLVVGPLSDRIGRRAPLLIATSVHVLASVGVALAPDIVSLSLLRIVQGFGAAAGTVVAMAMVRDLFSGKKLTTALSRLALVIGIAPIAAPVVGSWLLGILHWRGLFWVLAAYAVLVIVLQLLFLRETLPPHLRHVPGHSTLRQRYRSVLTDRVFVGVAIIGASIFGGMFAYLATSSLLLQEVYGFSPSGFGLIFALCSVAVLIGTQSAGRAANRWGAQWVLAVSTSLLIVGASLIVVLDLAGLGILGLVPPLALFAFAFGLSMPCVQTLALAGHRGEAGTAASLLGALNMSIAGLVSPIVGLFRIENAIPMGVIMLICGILATASLWLVVRPRQVPAIE</sequence>
<dbReference type="OrthoDB" id="9814303at2"/>
<feature type="transmembrane region" description="Helical" evidence="8">
    <location>
        <begin position="55"/>
        <end position="75"/>
    </location>
</feature>
<dbReference type="CDD" id="cd17320">
    <property type="entry name" value="MFS_MdfA_MDR_like"/>
    <property type="match status" value="1"/>
</dbReference>
<name>A0A5M8Q448_9MICO</name>
<evidence type="ECO:0000313" key="11">
    <source>
        <dbReference type="Proteomes" id="UP000323221"/>
    </source>
</evidence>
<dbReference type="InterPro" id="IPR004812">
    <property type="entry name" value="Efflux_drug-R_Bcr/CmlA"/>
</dbReference>
<feature type="transmembrane region" description="Helical" evidence="8">
    <location>
        <begin position="116"/>
        <end position="137"/>
    </location>
</feature>
<evidence type="ECO:0000313" key="10">
    <source>
        <dbReference type="EMBL" id="KAA6430153.1"/>
    </source>
</evidence>
<keyword evidence="6 8" id="KW-1133">Transmembrane helix</keyword>
<feature type="transmembrane region" description="Helical" evidence="8">
    <location>
        <begin position="224"/>
        <end position="244"/>
    </location>
</feature>
<dbReference type="GO" id="GO:1990961">
    <property type="term" value="P:xenobiotic detoxification by transmembrane export across the plasma membrane"/>
    <property type="evidence" value="ECO:0007669"/>
    <property type="project" value="InterPro"/>
</dbReference>
<proteinExistence type="inferred from homology"/>
<gene>
    <name evidence="10" type="ORF">FQ330_13085</name>
</gene>
<evidence type="ECO:0000256" key="5">
    <source>
        <dbReference type="ARBA" id="ARBA00022692"/>
    </source>
</evidence>
<dbReference type="PROSITE" id="PS50850">
    <property type="entry name" value="MFS"/>
    <property type="match status" value="1"/>
</dbReference>
<dbReference type="InterPro" id="IPR020846">
    <property type="entry name" value="MFS_dom"/>
</dbReference>
<dbReference type="Pfam" id="PF07690">
    <property type="entry name" value="MFS_1"/>
    <property type="match status" value="1"/>
</dbReference>
<reference evidence="10 11" key="1">
    <citation type="submission" date="2019-08" db="EMBL/GenBank/DDBJ databases">
        <title>Agrococcus lahaulensis sp. nov., isolated from a cold desert of the Indian Himalayas.</title>
        <authorList>
            <person name="Qu J.H."/>
        </authorList>
    </citation>
    <scope>NUCLEOTIDE SEQUENCE [LARGE SCALE GENOMIC DNA]</scope>
    <source>
        <strain evidence="10 11">NS18</strain>
    </source>
</reference>
<dbReference type="EMBL" id="VOIR01000019">
    <property type="protein sequence ID" value="KAA6430153.1"/>
    <property type="molecule type" value="Genomic_DNA"/>
</dbReference>
<dbReference type="Proteomes" id="UP000323221">
    <property type="component" value="Unassembled WGS sequence"/>
</dbReference>
<dbReference type="NCBIfam" id="TIGR00710">
    <property type="entry name" value="efflux_Bcr_CflA"/>
    <property type="match status" value="1"/>
</dbReference>
<keyword evidence="11" id="KW-1185">Reference proteome</keyword>